<keyword evidence="4" id="KW-0143">Chaperone</keyword>
<evidence type="ECO:0000313" key="8">
    <source>
        <dbReference type="EMBL" id="MFC5588714.1"/>
    </source>
</evidence>
<comment type="function">
    <text evidence="5">May act as an export chaperone for the filament capping protein FliD.</text>
</comment>
<evidence type="ECO:0000256" key="1">
    <source>
        <dbReference type="ARBA" id="ARBA00004514"/>
    </source>
</evidence>
<protein>
    <recommendedName>
        <fullName evidence="7">Flagellar protein FliT</fullName>
    </recommendedName>
</protein>
<name>A0ABW0TIG9_9BACL</name>
<evidence type="ECO:0000256" key="7">
    <source>
        <dbReference type="ARBA" id="ARBA00093797"/>
    </source>
</evidence>
<accession>A0ABW0TIG9</accession>
<evidence type="ECO:0000256" key="5">
    <source>
        <dbReference type="ARBA" id="ARBA00093765"/>
    </source>
</evidence>
<keyword evidence="3" id="KW-1005">Bacterial flagellum biogenesis</keyword>
<dbReference type="Proteomes" id="UP001596109">
    <property type="component" value="Unassembled WGS sequence"/>
</dbReference>
<keyword evidence="9" id="KW-1185">Reference proteome</keyword>
<organism evidence="8 9">
    <name type="scientific">Sporosarcina soli</name>
    <dbReference type="NCBI Taxonomy" id="334736"/>
    <lineage>
        <taxon>Bacteria</taxon>
        <taxon>Bacillati</taxon>
        <taxon>Bacillota</taxon>
        <taxon>Bacilli</taxon>
        <taxon>Bacillales</taxon>
        <taxon>Caryophanaceae</taxon>
        <taxon>Sporosarcina</taxon>
    </lineage>
</organism>
<proteinExistence type="inferred from homology"/>
<dbReference type="RefSeq" id="WP_381432239.1">
    <property type="nucleotide sequence ID" value="NZ_JBHSNO010000005.1"/>
</dbReference>
<keyword evidence="2" id="KW-0963">Cytoplasm</keyword>
<dbReference type="Pfam" id="PF05400">
    <property type="entry name" value="FliT"/>
    <property type="match status" value="1"/>
</dbReference>
<comment type="subcellular location">
    <subcellularLocation>
        <location evidence="1">Cytoplasm</location>
        <location evidence="1">Cytosol</location>
    </subcellularLocation>
</comment>
<evidence type="ECO:0000256" key="6">
    <source>
        <dbReference type="ARBA" id="ARBA00093785"/>
    </source>
</evidence>
<comment type="similarity">
    <text evidence="6">Belongs to the bacillales FliT family.</text>
</comment>
<dbReference type="InterPro" id="IPR008622">
    <property type="entry name" value="FliT"/>
</dbReference>
<gene>
    <name evidence="8" type="ORF">ACFPRA_07440</name>
</gene>
<evidence type="ECO:0000256" key="2">
    <source>
        <dbReference type="ARBA" id="ARBA00022490"/>
    </source>
</evidence>
<evidence type="ECO:0000256" key="3">
    <source>
        <dbReference type="ARBA" id="ARBA00022795"/>
    </source>
</evidence>
<reference evidence="9" key="1">
    <citation type="journal article" date="2019" name="Int. J. Syst. Evol. Microbiol.">
        <title>The Global Catalogue of Microorganisms (GCM) 10K type strain sequencing project: providing services to taxonomists for standard genome sequencing and annotation.</title>
        <authorList>
            <consortium name="The Broad Institute Genomics Platform"/>
            <consortium name="The Broad Institute Genome Sequencing Center for Infectious Disease"/>
            <person name="Wu L."/>
            <person name="Ma J."/>
        </authorList>
    </citation>
    <scope>NUCLEOTIDE SEQUENCE [LARGE SCALE GENOMIC DNA]</scope>
    <source>
        <strain evidence="9">CGMCC 4.1434</strain>
    </source>
</reference>
<comment type="caution">
    <text evidence="8">The sequence shown here is derived from an EMBL/GenBank/DDBJ whole genome shotgun (WGS) entry which is preliminary data.</text>
</comment>
<evidence type="ECO:0000256" key="4">
    <source>
        <dbReference type="ARBA" id="ARBA00023186"/>
    </source>
</evidence>
<dbReference type="EMBL" id="JBHSNO010000005">
    <property type="protein sequence ID" value="MFC5588714.1"/>
    <property type="molecule type" value="Genomic_DNA"/>
</dbReference>
<sequence length="116" mass="13462">MIRPALLAWREATETLLALTYTEEEKRDETIARIEECLDIREKVQVEIVAPFTPEEEAFGNELVAMEVDVQKKLALLSKRIRLDISQSQSKKDHMKNYVNPYSNVARDGTFYDTKQ</sequence>
<evidence type="ECO:0000313" key="9">
    <source>
        <dbReference type="Proteomes" id="UP001596109"/>
    </source>
</evidence>